<protein>
    <submittedName>
        <fullName evidence="1">Uncharacterized protein</fullName>
    </submittedName>
</protein>
<dbReference type="EMBL" id="LAZR01001590">
    <property type="protein sequence ID" value="KKN42310.1"/>
    <property type="molecule type" value="Genomic_DNA"/>
</dbReference>
<reference evidence="1" key="1">
    <citation type="journal article" date="2015" name="Nature">
        <title>Complex archaea that bridge the gap between prokaryotes and eukaryotes.</title>
        <authorList>
            <person name="Spang A."/>
            <person name="Saw J.H."/>
            <person name="Jorgensen S.L."/>
            <person name="Zaremba-Niedzwiedzka K."/>
            <person name="Martijn J."/>
            <person name="Lind A.E."/>
            <person name="van Eijk R."/>
            <person name="Schleper C."/>
            <person name="Guy L."/>
            <person name="Ettema T.J."/>
        </authorList>
    </citation>
    <scope>NUCLEOTIDE SEQUENCE</scope>
</reference>
<evidence type="ECO:0000313" key="1">
    <source>
        <dbReference type="EMBL" id="KKN42310.1"/>
    </source>
</evidence>
<sequence length="135" mass="14103">MAITIGTGLVISGSVSSADVNVIDLSWSGWGRPAIDITTNDSTNAREFVAGALYDPGELAVTVKFDESVASGAALPPMLSNATETWTITPRSGGKAFICDGFVTDLSMGFPHEDANTATWTIKLTSEVTGTWDDA</sequence>
<name>A0A0F9QE53_9ZZZZ</name>
<gene>
    <name evidence="1" type="ORF">LCGC14_0714640</name>
</gene>
<dbReference type="AlphaFoldDB" id="A0A0F9QE53"/>
<dbReference type="Gene3D" id="4.10.410.40">
    <property type="match status" value="1"/>
</dbReference>
<comment type="caution">
    <text evidence="1">The sequence shown here is derived from an EMBL/GenBank/DDBJ whole genome shotgun (WGS) entry which is preliminary data.</text>
</comment>
<organism evidence="1">
    <name type="scientific">marine sediment metagenome</name>
    <dbReference type="NCBI Taxonomy" id="412755"/>
    <lineage>
        <taxon>unclassified sequences</taxon>
        <taxon>metagenomes</taxon>
        <taxon>ecological metagenomes</taxon>
    </lineage>
</organism>
<accession>A0A0F9QE53</accession>
<proteinExistence type="predicted"/>